<dbReference type="PATRIC" id="fig|1618552.3.peg.1029"/>
<comment type="pathway">
    <text evidence="1 7 8">Carbohydrate degradation; glycolysis; D-glyceraldehyde 3-phosphate from glycerone phosphate: step 1/1.</text>
</comment>
<dbReference type="GO" id="GO:0004807">
    <property type="term" value="F:triose-phosphate isomerase activity"/>
    <property type="evidence" value="ECO:0007669"/>
    <property type="project" value="UniProtKB-UniRule"/>
</dbReference>
<evidence type="ECO:0000256" key="7">
    <source>
        <dbReference type="HAMAP-Rule" id="MF_00147"/>
    </source>
</evidence>
<dbReference type="GO" id="GO:0019563">
    <property type="term" value="P:glycerol catabolic process"/>
    <property type="evidence" value="ECO:0007669"/>
    <property type="project" value="TreeGrafter"/>
</dbReference>
<feature type="active site" description="Proton acceptor" evidence="7">
    <location>
        <position position="177"/>
    </location>
</feature>
<dbReference type="GO" id="GO:0005829">
    <property type="term" value="C:cytosol"/>
    <property type="evidence" value="ECO:0007669"/>
    <property type="project" value="TreeGrafter"/>
</dbReference>
<protein>
    <recommendedName>
        <fullName evidence="7 8">Triosephosphate isomerase</fullName>
        <shortName evidence="7">TIM</shortName>
        <shortName evidence="7">TPI</shortName>
        <ecNumber evidence="7 8">5.3.1.1</ecNumber>
    </recommendedName>
    <alternativeName>
        <fullName evidence="7">Triose-phosphate isomerase</fullName>
    </alternativeName>
</protein>
<evidence type="ECO:0000256" key="4">
    <source>
        <dbReference type="ARBA" id="ARBA00022490"/>
    </source>
</evidence>
<keyword evidence="4 7" id="KW-0963">Cytoplasm</keyword>
<feature type="binding site" evidence="7">
    <location>
        <position position="223"/>
    </location>
    <ligand>
        <name>substrate</name>
    </ligand>
</feature>
<dbReference type="UniPathway" id="UPA00109">
    <property type="reaction ID" value="UER00189"/>
</dbReference>
<dbReference type="InterPro" id="IPR022896">
    <property type="entry name" value="TrioseP_Isoase_bac/euk"/>
</dbReference>
<dbReference type="InterPro" id="IPR035990">
    <property type="entry name" value="TIM_sf"/>
</dbReference>
<sequence length="263" mass="28563">MRKPIIIANWKMNTTLADATILATSIKTAAGDLDAVQIVLCPPFVWLVSLAEILEAASKNIHLGAQNMWFAEKGAVTGEISPLMLKNLVDFVILGHSERRSIFDESNALINDKIHAAFGSNITPIVCVGELKKMHEEKRGRGRPNSIDVKSDIIHQLEAALKSVSAEKAEKMIVAYEPVWAIGTGNPATGAYANSVIAKLRKVFAQKYSQDMSERVRILYGGSVDAENVKEFIYQPEIDGVLAGGASLKAKEFIKICREAAGG</sequence>
<dbReference type="UniPathway" id="UPA00138"/>
<dbReference type="PROSITE" id="PS00171">
    <property type="entry name" value="TIM_1"/>
    <property type="match status" value="1"/>
</dbReference>
<name>A0A0G0S138_9BACT</name>
<dbReference type="FunFam" id="3.20.20.70:FF:000016">
    <property type="entry name" value="Triosephosphate isomerase"/>
    <property type="match status" value="1"/>
</dbReference>
<dbReference type="PANTHER" id="PTHR21139:SF42">
    <property type="entry name" value="TRIOSEPHOSPHATE ISOMERASE"/>
    <property type="match status" value="1"/>
</dbReference>
<comment type="similarity">
    <text evidence="2 7 8">Belongs to the triosephosphate isomerase family.</text>
</comment>
<evidence type="ECO:0000256" key="5">
    <source>
        <dbReference type="ARBA" id="ARBA00023152"/>
    </source>
</evidence>
<accession>A0A0G0S138</accession>
<dbReference type="GO" id="GO:0006096">
    <property type="term" value="P:glycolytic process"/>
    <property type="evidence" value="ECO:0007669"/>
    <property type="project" value="UniProtKB-UniRule"/>
</dbReference>
<dbReference type="InterPro" id="IPR020861">
    <property type="entry name" value="Triosephosphate_isomerase_AS"/>
</dbReference>
<dbReference type="HAMAP" id="MF_00147_B">
    <property type="entry name" value="TIM_B"/>
    <property type="match status" value="1"/>
</dbReference>
<comment type="subunit">
    <text evidence="7 8">Homodimer.</text>
</comment>
<organism evidence="9 10">
    <name type="scientific">Candidatus Woesebacteria bacterium GW2011_GWA1_39_8</name>
    <dbReference type="NCBI Taxonomy" id="1618552"/>
    <lineage>
        <taxon>Bacteria</taxon>
        <taxon>Candidatus Woeseibacteriota</taxon>
    </lineage>
</organism>
<feature type="binding site" evidence="7">
    <location>
        <position position="183"/>
    </location>
    <ligand>
        <name>substrate</name>
    </ligand>
</feature>
<reference evidence="9 10" key="1">
    <citation type="journal article" date="2015" name="Nature">
        <title>rRNA introns, odd ribosomes, and small enigmatic genomes across a large radiation of phyla.</title>
        <authorList>
            <person name="Brown C.T."/>
            <person name="Hug L.A."/>
            <person name="Thomas B.C."/>
            <person name="Sharon I."/>
            <person name="Castelle C.J."/>
            <person name="Singh A."/>
            <person name="Wilkins M.J."/>
            <person name="Williams K.H."/>
            <person name="Banfield J.F."/>
        </authorList>
    </citation>
    <scope>NUCLEOTIDE SEQUENCE [LARGE SCALE GENOMIC DNA]</scope>
</reference>
<dbReference type="EC" id="5.3.1.1" evidence="7 8"/>
<keyword evidence="3 7" id="KW-0312">Gluconeogenesis</keyword>
<feature type="binding site" evidence="7">
    <location>
        <begin position="9"/>
        <end position="11"/>
    </location>
    <ligand>
        <name>substrate</name>
    </ligand>
</feature>
<dbReference type="GO" id="GO:0006094">
    <property type="term" value="P:gluconeogenesis"/>
    <property type="evidence" value="ECO:0007669"/>
    <property type="project" value="UniProtKB-UniRule"/>
</dbReference>
<keyword evidence="6 7" id="KW-0413">Isomerase</keyword>
<dbReference type="Gene3D" id="3.20.20.70">
    <property type="entry name" value="Aldolase class I"/>
    <property type="match status" value="1"/>
</dbReference>
<dbReference type="AlphaFoldDB" id="A0A0G0S138"/>
<comment type="subcellular location">
    <subcellularLocation>
        <location evidence="7 8">Cytoplasm</location>
    </subcellularLocation>
</comment>
<dbReference type="PANTHER" id="PTHR21139">
    <property type="entry name" value="TRIOSEPHOSPHATE ISOMERASE"/>
    <property type="match status" value="1"/>
</dbReference>
<dbReference type="GO" id="GO:0046166">
    <property type="term" value="P:glyceraldehyde-3-phosphate biosynthetic process"/>
    <property type="evidence" value="ECO:0007669"/>
    <property type="project" value="TreeGrafter"/>
</dbReference>
<dbReference type="Proteomes" id="UP000034793">
    <property type="component" value="Unassembled WGS sequence"/>
</dbReference>
<feature type="binding site" evidence="7">
    <location>
        <begin position="244"/>
        <end position="245"/>
    </location>
    <ligand>
        <name>substrate</name>
    </ligand>
</feature>
<evidence type="ECO:0000256" key="6">
    <source>
        <dbReference type="ARBA" id="ARBA00023235"/>
    </source>
</evidence>
<dbReference type="EMBL" id="LBXL01000051">
    <property type="protein sequence ID" value="KKR28390.1"/>
    <property type="molecule type" value="Genomic_DNA"/>
</dbReference>
<dbReference type="InterPro" id="IPR000652">
    <property type="entry name" value="Triosephosphate_isomerase"/>
</dbReference>
<evidence type="ECO:0000256" key="3">
    <source>
        <dbReference type="ARBA" id="ARBA00022432"/>
    </source>
</evidence>
<evidence type="ECO:0000313" key="10">
    <source>
        <dbReference type="Proteomes" id="UP000034793"/>
    </source>
</evidence>
<evidence type="ECO:0000256" key="2">
    <source>
        <dbReference type="ARBA" id="ARBA00007422"/>
    </source>
</evidence>
<evidence type="ECO:0000256" key="1">
    <source>
        <dbReference type="ARBA" id="ARBA00004680"/>
    </source>
</evidence>
<comment type="pathway">
    <text evidence="7 8">Carbohydrate biosynthesis; gluconeogenesis.</text>
</comment>
<comment type="catalytic activity">
    <reaction evidence="7 8">
        <text>D-glyceraldehyde 3-phosphate = dihydroxyacetone phosphate</text>
        <dbReference type="Rhea" id="RHEA:18585"/>
        <dbReference type="ChEBI" id="CHEBI:57642"/>
        <dbReference type="ChEBI" id="CHEBI:59776"/>
        <dbReference type="EC" id="5.3.1.1"/>
    </reaction>
</comment>
<keyword evidence="5 7" id="KW-0324">Glycolysis</keyword>
<dbReference type="NCBIfam" id="TIGR00419">
    <property type="entry name" value="tim"/>
    <property type="match status" value="1"/>
</dbReference>
<evidence type="ECO:0000256" key="8">
    <source>
        <dbReference type="RuleBase" id="RU363013"/>
    </source>
</evidence>
<dbReference type="PROSITE" id="PS51440">
    <property type="entry name" value="TIM_2"/>
    <property type="match status" value="1"/>
</dbReference>
<dbReference type="InterPro" id="IPR013785">
    <property type="entry name" value="Aldolase_TIM"/>
</dbReference>
<dbReference type="CDD" id="cd00311">
    <property type="entry name" value="TIM"/>
    <property type="match status" value="1"/>
</dbReference>
<feature type="active site" description="Electrophile" evidence="7">
    <location>
        <position position="96"/>
    </location>
</feature>
<gene>
    <name evidence="7" type="primary">tpiA</name>
    <name evidence="9" type="ORF">UT61_C0051G0002</name>
</gene>
<dbReference type="SUPFAM" id="SSF51351">
    <property type="entry name" value="Triosephosphate isomerase (TIM)"/>
    <property type="match status" value="1"/>
</dbReference>
<proteinExistence type="inferred from homology"/>
<comment type="caution">
    <text evidence="9">The sequence shown here is derived from an EMBL/GenBank/DDBJ whole genome shotgun (WGS) entry which is preliminary data.</text>
</comment>
<evidence type="ECO:0000313" key="9">
    <source>
        <dbReference type="EMBL" id="KKR28390.1"/>
    </source>
</evidence>
<comment type="function">
    <text evidence="7">Involved in the gluconeogenesis. Catalyzes stereospecifically the conversion of dihydroxyacetone phosphate (DHAP) to D-glyceraldehyde-3-phosphate (G3P).</text>
</comment>
<dbReference type="Pfam" id="PF00121">
    <property type="entry name" value="TIM"/>
    <property type="match status" value="1"/>
</dbReference>